<dbReference type="PANTHER" id="PTHR33444:SF2">
    <property type="entry name" value="MARVEL DOMAIN-CONTAINING PROTEIN"/>
    <property type="match status" value="1"/>
</dbReference>
<sequence>MTSTSTQDLMCEEERHTSHPLGYGTTDNSPPDDTSSSKLSLRRKFIHLKEESNGYLDLSRAVMLLIFGHCVWTIVMSISLIIPLTMIIIGALRIKDCPRQPIIPIVIIVMGSLAMLSNIIHLVYRIKNFWDCSLPTRLTGIGLLTMMINIMSLVCFIAACIWVYGIYQPSYDPSHGTLYCDKLLYLFSFWVLNSAYIF</sequence>
<evidence type="ECO:0000256" key="2">
    <source>
        <dbReference type="SAM" id="Phobius"/>
    </source>
</evidence>
<feature type="transmembrane region" description="Helical" evidence="2">
    <location>
        <begin position="144"/>
        <end position="167"/>
    </location>
</feature>
<dbReference type="PANTHER" id="PTHR33444">
    <property type="entry name" value="SI:DKEY-19B23.12-RELATED"/>
    <property type="match status" value="1"/>
</dbReference>
<keyword evidence="2" id="KW-1133">Transmembrane helix</keyword>
<dbReference type="InterPro" id="IPR040350">
    <property type="entry name" value="TMEM272"/>
</dbReference>
<evidence type="ECO:0000313" key="3">
    <source>
        <dbReference type="EMBL" id="ACD11991.1"/>
    </source>
</evidence>
<dbReference type="AlphaFoldDB" id="A0A0U1TYH7"/>
<accession>A0A0U1TYH7</accession>
<name>A0A0U1TYH7_ISOMC</name>
<feature type="compositionally biased region" description="Low complexity" evidence="1">
    <location>
        <begin position="25"/>
        <end position="37"/>
    </location>
</feature>
<feature type="region of interest" description="Disordered" evidence="1">
    <location>
        <begin position="1"/>
        <end position="37"/>
    </location>
</feature>
<evidence type="ECO:0000256" key="1">
    <source>
        <dbReference type="SAM" id="MobiDB-lite"/>
    </source>
</evidence>
<reference evidence="3" key="1">
    <citation type="submission" date="2007-10" db="EMBL/GenBank/DDBJ databases">
        <title>Classification and functional annotation of ESTs from venom glands of Isometrus maculatus.</title>
        <authorList>
            <person name="Li W."/>
            <person name="Ma Y."/>
            <person name="Zhao R."/>
            <person name="Cao Z."/>
        </authorList>
    </citation>
    <scope>NUCLEOTIDE SEQUENCE</scope>
    <source>
        <tissue evidence="3">Venom gland</tissue>
    </source>
</reference>
<keyword evidence="2" id="KW-0812">Transmembrane</keyword>
<feature type="non-terminal residue" evidence="3">
    <location>
        <position position="198"/>
    </location>
</feature>
<feature type="transmembrane region" description="Helical" evidence="2">
    <location>
        <begin position="102"/>
        <end position="124"/>
    </location>
</feature>
<feature type="transmembrane region" description="Helical" evidence="2">
    <location>
        <begin position="61"/>
        <end position="90"/>
    </location>
</feature>
<protein>
    <submittedName>
        <fullName evidence="3">Uncharacterized protein</fullName>
    </submittedName>
</protein>
<keyword evidence="2" id="KW-0472">Membrane</keyword>
<proteinExistence type="evidence at transcript level"/>
<dbReference type="EMBL" id="EU252438">
    <property type="protein sequence ID" value="ACD11991.1"/>
    <property type="molecule type" value="mRNA"/>
</dbReference>
<organism evidence="3">
    <name type="scientific">Isometrus maculatus</name>
    <name type="common">Lesser brown scorpion</name>
    <name type="synonym">Scorpio maculatus</name>
    <dbReference type="NCBI Taxonomy" id="497827"/>
    <lineage>
        <taxon>Eukaryota</taxon>
        <taxon>Metazoa</taxon>
        <taxon>Ecdysozoa</taxon>
        <taxon>Arthropoda</taxon>
        <taxon>Chelicerata</taxon>
        <taxon>Arachnida</taxon>
        <taxon>Scorpiones</taxon>
        <taxon>Buthida</taxon>
        <taxon>Buthoidea</taxon>
        <taxon>Buthidae</taxon>
        <taxon>Isometrus</taxon>
    </lineage>
</organism>